<keyword evidence="3" id="KW-1185">Reference proteome</keyword>
<feature type="transmembrane region" description="Helical" evidence="1">
    <location>
        <begin position="27"/>
        <end position="47"/>
    </location>
</feature>
<keyword evidence="1" id="KW-1133">Transmembrane helix</keyword>
<accession>A0A4S5EAI2</accession>
<name>A0A4S5EAI2_9MICC</name>
<feature type="transmembrane region" description="Helical" evidence="1">
    <location>
        <begin position="53"/>
        <end position="73"/>
    </location>
</feature>
<organism evidence="2 3">
    <name type="scientific">Arthrobacter echini</name>
    <dbReference type="NCBI Taxonomy" id="1529066"/>
    <lineage>
        <taxon>Bacteria</taxon>
        <taxon>Bacillati</taxon>
        <taxon>Actinomycetota</taxon>
        <taxon>Actinomycetes</taxon>
        <taxon>Micrococcales</taxon>
        <taxon>Micrococcaceae</taxon>
        <taxon>Arthrobacter</taxon>
    </lineage>
</organism>
<dbReference type="AlphaFoldDB" id="A0A4S5EAI2"/>
<evidence type="ECO:0000256" key="1">
    <source>
        <dbReference type="SAM" id="Phobius"/>
    </source>
</evidence>
<comment type="caution">
    <text evidence="2">The sequence shown here is derived from an EMBL/GenBank/DDBJ whole genome shotgun (WGS) entry which is preliminary data.</text>
</comment>
<dbReference type="Proteomes" id="UP000305233">
    <property type="component" value="Unassembled WGS sequence"/>
</dbReference>
<dbReference type="RefSeq" id="WP_136452724.1">
    <property type="nucleotide sequence ID" value="NZ_SSWH01000001.1"/>
</dbReference>
<keyword evidence="1" id="KW-0812">Transmembrane</keyword>
<keyword evidence="1" id="KW-0472">Membrane</keyword>
<protein>
    <recommendedName>
        <fullName evidence="4">Transmembrane protein</fullName>
    </recommendedName>
</protein>
<dbReference type="OrthoDB" id="5148858at2"/>
<evidence type="ECO:0008006" key="4">
    <source>
        <dbReference type="Google" id="ProtNLM"/>
    </source>
</evidence>
<proteinExistence type="predicted"/>
<gene>
    <name evidence="2" type="ORF">E8P82_01585</name>
</gene>
<dbReference type="EMBL" id="SSWH01000001">
    <property type="protein sequence ID" value="THJ68622.1"/>
    <property type="molecule type" value="Genomic_DNA"/>
</dbReference>
<evidence type="ECO:0000313" key="2">
    <source>
        <dbReference type="EMBL" id="THJ68622.1"/>
    </source>
</evidence>
<sequence length="152" mass="16254">MENIEDALLAADRAAAAPFVQTPPAPAWYPLAMAIYFTAVAGSFPLLQDDHVLLGAGVLVVAISGLLTLTLTIRAQRGTWPRLAEAPPEIKRVVAVFVSLAVLALLVSAAIWFWVGAAAGLSTVFIASLAVVWAYEFRLYPAAARQVRQRLV</sequence>
<feature type="transmembrane region" description="Helical" evidence="1">
    <location>
        <begin position="121"/>
        <end position="140"/>
    </location>
</feature>
<feature type="transmembrane region" description="Helical" evidence="1">
    <location>
        <begin position="93"/>
        <end position="115"/>
    </location>
</feature>
<reference evidence="2 3" key="1">
    <citation type="submission" date="2019-04" db="EMBL/GenBank/DDBJ databases">
        <authorList>
            <person name="Liu Q."/>
            <person name="Xin Y.-H."/>
        </authorList>
    </citation>
    <scope>NUCLEOTIDE SEQUENCE [LARGE SCALE GENOMIC DNA]</scope>
    <source>
        <strain evidence="2 3">AM23</strain>
    </source>
</reference>
<evidence type="ECO:0000313" key="3">
    <source>
        <dbReference type="Proteomes" id="UP000305233"/>
    </source>
</evidence>